<feature type="binding site" evidence="8">
    <location>
        <position position="554"/>
    </location>
    <ligand>
        <name>substrate</name>
    </ligand>
</feature>
<feature type="domain" description="UDP-glucose/GDP-mannose dehydrogenase C-terminal" evidence="11">
    <location>
        <begin position="547"/>
        <end position="654"/>
    </location>
</feature>
<dbReference type="FunFam" id="1.20.5.100:FF:000001">
    <property type="entry name" value="UDP-glucose 6-dehydrogenase"/>
    <property type="match status" value="1"/>
</dbReference>
<dbReference type="Pfam" id="PF03720">
    <property type="entry name" value="UDPG_MGDP_dh_C"/>
    <property type="match status" value="1"/>
</dbReference>
<dbReference type="NCBIfam" id="TIGR03026">
    <property type="entry name" value="NDP-sugDHase"/>
    <property type="match status" value="1"/>
</dbReference>
<keyword evidence="5 9" id="KW-0520">NAD</keyword>
<organism evidence="12 13">
    <name type="scientific">Xylaria flabelliformis</name>
    <dbReference type="NCBI Taxonomy" id="2512241"/>
    <lineage>
        <taxon>Eukaryota</taxon>
        <taxon>Fungi</taxon>
        <taxon>Dikarya</taxon>
        <taxon>Ascomycota</taxon>
        <taxon>Pezizomycotina</taxon>
        <taxon>Sordariomycetes</taxon>
        <taxon>Xylariomycetidae</taxon>
        <taxon>Xylariales</taxon>
        <taxon>Xylariaceae</taxon>
        <taxon>Xylaria</taxon>
    </lineage>
</organism>
<feature type="region of interest" description="Disordered" evidence="10">
    <location>
        <begin position="193"/>
        <end position="213"/>
    </location>
</feature>
<feature type="binding site" evidence="8">
    <location>
        <position position="435"/>
    </location>
    <ligand>
        <name>substrate</name>
    </ligand>
</feature>
<feature type="binding site" evidence="9">
    <location>
        <position position="561"/>
    </location>
    <ligand>
        <name>NAD(+)</name>
        <dbReference type="ChEBI" id="CHEBI:57540"/>
    </ligand>
</feature>
<evidence type="ECO:0000256" key="2">
    <source>
        <dbReference type="ARBA" id="ARBA00006601"/>
    </source>
</evidence>
<dbReference type="UniPathway" id="UPA00038">
    <property type="reaction ID" value="UER00491"/>
</dbReference>
<dbReference type="PIRSF" id="PIRSF500134">
    <property type="entry name" value="UDPglc_DH_bac"/>
    <property type="match status" value="1"/>
</dbReference>
<dbReference type="GO" id="GO:0006024">
    <property type="term" value="P:glycosaminoglycan biosynthetic process"/>
    <property type="evidence" value="ECO:0007669"/>
    <property type="project" value="TreeGrafter"/>
</dbReference>
<dbReference type="Proteomes" id="UP000319160">
    <property type="component" value="Unassembled WGS sequence"/>
</dbReference>
<sequence>MGCHAIKQERVPDDGYQIQWTFRDYAPSFPGFLAMWTSNIDGIRNALDSCVDYHQTCPGPELKASPLRLIDVMDGNFIKLEKPGSKIHVYTAPIFCWGESKIDKTTRINVEANAICVVQDCIKEWSSEAQKMMKYYHHARVTIVSIESDSAYCGCSQRRSTVVRTVYPNKMVSPDSPAGDRYWNTMSTARTIPKDHSSSSLSHHDTSDHTQLASSHFPRAEIRRHVRNICCIGAGHAGGPTAAVIAYQNPHIRVTVVDSDAARIRRYNSRHLPIFEPGLRHVVRIARDGEVAKCIAEANLVFIAVDTPTKLTGVGAGAATDMAAFESVVVEIAQHARDRIIIVEKSTVPCKTAELIGNIMAAHRPDVHLEILSNPEFLAAGTAVKDLLYPDRILIGSSTTRSGRRAAGALADVYASWVPRARIITTNIWSSELSKLVANAMLAQRISSINSISAICEATGAEIDEVTAAVGSDPRIGDKFLKAGIGFRGSCLKKDVLSLVYLAESLALREVGDYWRQVITMNENQRERFSRRVMRCLNDNLVSKKITFLGFTFKANTSDTRESPALHIIKTLLDEKPGEIAVFDPYCNPAVIRHEIEMAFRKQDAVGKDRYPVEVYSNIYEACRASNAIIITTECDELRNTRPQALPLPKCKTSEDTDPRPFARRELTEMEILALHRFLRSSPLSSEDPLQRYEEEPSCIEDCPECKLIETGPGSASGFGAEGNVDWHRIAYHMKKPKLLFDGKGVIDPEKMTALGINVESIGRQGRH</sequence>
<dbReference type="InterPro" id="IPR017476">
    <property type="entry name" value="UDP-Glc/GDP-Man"/>
</dbReference>
<feature type="active site" description="Nucleophile" evidence="7">
    <location>
        <position position="491"/>
    </location>
</feature>
<evidence type="ECO:0000256" key="7">
    <source>
        <dbReference type="PIRSR" id="PIRSR500134-1"/>
    </source>
</evidence>
<evidence type="ECO:0000256" key="10">
    <source>
        <dbReference type="SAM" id="MobiDB-lite"/>
    </source>
</evidence>
<dbReference type="GO" id="GO:0000271">
    <property type="term" value="P:polysaccharide biosynthetic process"/>
    <property type="evidence" value="ECO:0007669"/>
    <property type="project" value="InterPro"/>
</dbReference>
<dbReference type="GO" id="GO:0051287">
    <property type="term" value="F:NAD binding"/>
    <property type="evidence" value="ECO:0007669"/>
    <property type="project" value="InterPro"/>
</dbReference>
<feature type="binding site" evidence="9">
    <location>
        <position position="494"/>
    </location>
    <ligand>
        <name>NAD(+)</name>
        <dbReference type="ChEBI" id="CHEBI:57540"/>
    </ligand>
</feature>
<dbReference type="InterPro" id="IPR036291">
    <property type="entry name" value="NAD(P)-bd_dom_sf"/>
</dbReference>
<name>A0A553I018_9PEZI</name>
<dbReference type="Pfam" id="PF03721">
    <property type="entry name" value="UDPG_MGDP_dh_N"/>
    <property type="match status" value="1"/>
</dbReference>
<dbReference type="PIRSF" id="PIRSF000124">
    <property type="entry name" value="UDPglc_GDPman_dh"/>
    <property type="match status" value="1"/>
</dbReference>
<dbReference type="PANTHER" id="PTHR11374">
    <property type="entry name" value="UDP-GLUCOSE DEHYDROGENASE/UDP-MANNAC DEHYDROGENASE"/>
    <property type="match status" value="1"/>
</dbReference>
<dbReference type="OrthoDB" id="5059218at2759"/>
<evidence type="ECO:0000259" key="11">
    <source>
        <dbReference type="SMART" id="SM00984"/>
    </source>
</evidence>
<comment type="pathway">
    <text evidence="1">Nucleotide-sugar biosynthesis; UDP-alpha-D-glucuronate biosynthesis; UDP-alpha-D-glucuronate from UDP-alpha-D-glucose: step 1/1.</text>
</comment>
<dbReference type="SUPFAM" id="SSF48179">
    <property type="entry name" value="6-phosphogluconate dehydrogenase C-terminal domain-like"/>
    <property type="match status" value="1"/>
</dbReference>
<dbReference type="GO" id="GO:0006065">
    <property type="term" value="P:UDP-glucuronate biosynthetic process"/>
    <property type="evidence" value="ECO:0007669"/>
    <property type="project" value="UniProtKB-UniPathway"/>
</dbReference>
<evidence type="ECO:0000313" key="13">
    <source>
        <dbReference type="Proteomes" id="UP000319160"/>
    </source>
</evidence>
<dbReference type="Gene3D" id="1.20.5.100">
    <property type="entry name" value="Cytochrome c1, transmembrane anchor, C-terminal"/>
    <property type="match status" value="1"/>
</dbReference>
<dbReference type="AlphaFoldDB" id="A0A553I018"/>
<feature type="compositionally biased region" description="Basic and acidic residues" evidence="10">
    <location>
        <begin position="193"/>
        <end position="208"/>
    </location>
</feature>
<dbReference type="SUPFAM" id="SSF51735">
    <property type="entry name" value="NAD(P)-binding Rossmann-fold domains"/>
    <property type="match status" value="1"/>
</dbReference>
<dbReference type="GO" id="GO:0005634">
    <property type="term" value="C:nucleus"/>
    <property type="evidence" value="ECO:0007669"/>
    <property type="project" value="TreeGrafter"/>
</dbReference>
<evidence type="ECO:0000256" key="1">
    <source>
        <dbReference type="ARBA" id="ARBA00004701"/>
    </source>
</evidence>
<feature type="binding site" evidence="9">
    <location>
        <position position="263"/>
    </location>
    <ligand>
        <name>NAD(+)</name>
        <dbReference type="ChEBI" id="CHEBI:57540"/>
    </ligand>
</feature>
<dbReference type="InterPro" id="IPR001732">
    <property type="entry name" value="UDP-Glc/GDP-Man_DH_N"/>
</dbReference>
<keyword evidence="13" id="KW-1185">Reference proteome</keyword>
<evidence type="ECO:0000256" key="5">
    <source>
        <dbReference type="ARBA" id="ARBA00023027"/>
    </source>
</evidence>
<accession>A0A553I018</accession>
<dbReference type="InterPro" id="IPR014026">
    <property type="entry name" value="UDP-Glc/GDP-Man_DH_dimer"/>
</dbReference>
<evidence type="ECO:0000256" key="3">
    <source>
        <dbReference type="ARBA" id="ARBA00012954"/>
    </source>
</evidence>
<dbReference type="EMBL" id="VFLP01000028">
    <property type="protein sequence ID" value="TRX93550.1"/>
    <property type="molecule type" value="Genomic_DNA"/>
</dbReference>
<dbReference type="Gene3D" id="3.40.50.720">
    <property type="entry name" value="NAD(P)-binding Rossmann-like Domain"/>
    <property type="match status" value="2"/>
</dbReference>
<dbReference type="InterPro" id="IPR028356">
    <property type="entry name" value="UDPglc_DH_euk"/>
</dbReference>
<evidence type="ECO:0000256" key="8">
    <source>
        <dbReference type="PIRSR" id="PIRSR500134-2"/>
    </source>
</evidence>
<dbReference type="InterPro" id="IPR010730">
    <property type="entry name" value="HET"/>
</dbReference>
<comment type="similarity">
    <text evidence="2">Belongs to the UDP-glucose/GDP-mannose dehydrogenase family.</text>
</comment>
<dbReference type="SUPFAM" id="SSF52413">
    <property type="entry name" value="UDP-glucose/GDP-mannose dehydrogenase C-terminal domain"/>
    <property type="match status" value="1"/>
</dbReference>
<comment type="catalytic activity">
    <reaction evidence="6">
        <text>UDP-alpha-D-glucose + 2 NAD(+) + H2O = UDP-alpha-D-glucuronate + 2 NADH + 3 H(+)</text>
        <dbReference type="Rhea" id="RHEA:23596"/>
        <dbReference type="ChEBI" id="CHEBI:15377"/>
        <dbReference type="ChEBI" id="CHEBI:15378"/>
        <dbReference type="ChEBI" id="CHEBI:57540"/>
        <dbReference type="ChEBI" id="CHEBI:57945"/>
        <dbReference type="ChEBI" id="CHEBI:58052"/>
        <dbReference type="ChEBI" id="CHEBI:58885"/>
        <dbReference type="EC" id="1.1.1.22"/>
    </reaction>
</comment>
<evidence type="ECO:0000256" key="4">
    <source>
        <dbReference type="ARBA" id="ARBA00023002"/>
    </source>
</evidence>
<dbReference type="GO" id="GO:0003979">
    <property type="term" value="F:UDP-glucose 6-dehydrogenase activity"/>
    <property type="evidence" value="ECO:0007669"/>
    <property type="project" value="UniProtKB-EC"/>
</dbReference>
<dbReference type="STRING" id="2512241.A0A553I018"/>
<feature type="binding site" evidence="9">
    <location>
        <position position="258"/>
    </location>
    <ligand>
        <name>NAD(+)</name>
        <dbReference type="ChEBI" id="CHEBI:57540"/>
    </ligand>
</feature>
<dbReference type="InterPro" id="IPR028357">
    <property type="entry name" value="UDPglc_DH_bac"/>
</dbReference>
<feature type="binding site" evidence="9">
    <location>
        <position position="347"/>
    </location>
    <ligand>
        <name>NAD(+)</name>
        <dbReference type="ChEBI" id="CHEBI:57540"/>
    </ligand>
</feature>
<dbReference type="Pfam" id="PF06985">
    <property type="entry name" value="HET"/>
    <property type="match status" value="1"/>
</dbReference>
<evidence type="ECO:0000256" key="9">
    <source>
        <dbReference type="PIRSR" id="PIRSR500134-3"/>
    </source>
</evidence>
<proteinExistence type="inferred from homology"/>
<evidence type="ECO:0000313" key="12">
    <source>
        <dbReference type="EMBL" id="TRX93550.1"/>
    </source>
</evidence>
<dbReference type="SMART" id="SM00984">
    <property type="entry name" value="UDPG_MGDP_dh_C"/>
    <property type="match status" value="1"/>
</dbReference>
<reference evidence="13" key="1">
    <citation type="submission" date="2019-06" db="EMBL/GenBank/DDBJ databases">
        <title>Draft genome sequence of the griseofulvin-producing fungus Xylaria cubensis strain G536.</title>
        <authorList>
            <person name="Mead M.E."/>
            <person name="Raja H.A."/>
            <person name="Steenwyk J.L."/>
            <person name="Knowles S.L."/>
            <person name="Oberlies N.H."/>
            <person name="Rokas A."/>
        </authorList>
    </citation>
    <scope>NUCLEOTIDE SEQUENCE [LARGE SCALE GENOMIC DNA]</scope>
    <source>
        <strain evidence="13">G536</strain>
    </source>
</reference>
<dbReference type="EC" id="1.1.1.22" evidence="3"/>
<protein>
    <recommendedName>
        <fullName evidence="3">UDP-glucose 6-dehydrogenase</fullName>
        <ecNumber evidence="3">1.1.1.22</ecNumber>
    </recommendedName>
</protein>
<dbReference type="Pfam" id="PF00984">
    <property type="entry name" value="UDPG_MGDP_dh"/>
    <property type="match status" value="1"/>
</dbReference>
<dbReference type="InterPro" id="IPR014027">
    <property type="entry name" value="UDP-Glc/GDP-Man_DH_C"/>
</dbReference>
<dbReference type="InterPro" id="IPR036220">
    <property type="entry name" value="UDP-Glc/GDP-Man_DH_C_sf"/>
</dbReference>
<keyword evidence="4" id="KW-0560">Oxidoreductase</keyword>
<feature type="binding site" evidence="8">
    <location>
        <begin position="480"/>
        <end position="484"/>
    </location>
    <ligand>
        <name>substrate</name>
    </ligand>
</feature>
<evidence type="ECO:0000256" key="6">
    <source>
        <dbReference type="ARBA" id="ARBA00047473"/>
    </source>
</evidence>
<feature type="binding site" evidence="9">
    <location>
        <position position="307"/>
    </location>
    <ligand>
        <name>NAD(+)</name>
        <dbReference type="ChEBI" id="CHEBI:57540"/>
    </ligand>
</feature>
<gene>
    <name evidence="12" type="ORF">FHL15_005522</name>
</gene>
<dbReference type="PANTHER" id="PTHR11374:SF3">
    <property type="entry name" value="UDP-GLUCOSE 6-DEHYDROGENASE"/>
    <property type="match status" value="1"/>
</dbReference>
<comment type="caution">
    <text evidence="12">The sequence shown here is derived from an EMBL/GenBank/DDBJ whole genome shotgun (WGS) entry which is preliminary data.</text>
</comment>
<dbReference type="InterPro" id="IPR008927">
    <property type="entry name" value="6-PGluconate_DH-like_C_sf"/>
</dbReference>